<gene>
    <name evidence="6 8" type="primary">pyrE</name>
</gene>
<keyword evidence="5 6" id="KW-0665">Pyrimidine biosynthesis</keyword>
<feature type="binding site" evidence="6">
    <location>
        <position position="149"/>
    </location>
    <ligand>
        <name>orotate</name>
        <dbReference type="ChEBI" id="CHEBI:30839"/>
    </ligand>
</feature>
<organism evidence="8">
    <name type="scientific">uncultured marine group II/III euryarchaeote AD1000_21_F10</name>
    <dbReference type="NCBI Taxonomy" id="1457736"/>
    <lineage>
        <taxon>Archaea</taxon>
        <taxon>Methanobacteriati</taxon>
        <taxon>Methanobacteriota</taxon>
        <taxon>environmental samples</taxon>
    </lineage>
</organism>
<keyword evidence="4 6" id="KW-0808">Transferase</keyword>
<dbReference type="InterPro" id="IPR023031">
    <property type="entry name" value="OPRT"/>
</dbReference>
<keyword evidence="6" id="KW-0460">Magnesium</keyword>
<dbReference type="CDD" id="cd06223">
    <property type="entry name" value="PRTases_typeI"/>
    <property type="match status" value="1"/>
</dbReference>
<feature type="domain" description="Phosphoribosyltransferase" evidence="7">
    <location>
        <begin position="51"/>
        <end position="158"/>
    </location>
</feature>
<dbReference type="AlphaFoldDB" id="A0A075FLP4"/>
<evidence type="ECO:0000256" key="5">
    <source>
        <dbReference type="ARBA" id="ARBA00022975"/>
    </source>
</evidence>
<dbReference type="GO" id="GO:0044205">
    <property type="term" value="P:'de novo' UMP biosynthetic process"/>
    <property type="evidence" value="ECO:0007669"/>
    <property type="project" value="UniProtKB-UniRule"/>
</dbReference>
<feature type="binding site" evidence="6">
    <location>
        <position position="99"/>
    </location>
    <ligand>
        <name>5-phospho-alpha-D-ribose 1-diphosphate</name>
        <dbReference type="ChEBI" id="CHEBI:58017"/>
        <note>ligand shared between dimeric partners</note>
    </ligand>
</feature>
<dbReference type="InterPro" id="IPR029057">
    <property type="entry name" value="PRTase-like"/>
</dbReference>
<sequence length="175" mass="18697">MQGSSTLESLKRKLVDCGAVKFGDFTLTSGKKSSYYVDLKLASTDPSILKEIAVEFAKLLPENIDFIAGMELGAVPLAAALSLETGIPYSMIRKSSREHGTGTRIEGPSKGRAVLVDDVATTGGSNIESIKMLTDEGVDVSMVLVVVDREEGAAESMAHFNLEYKPLVLISDLVN</sequence>
<accession>A0A075FLP4</accession>
<comment type="pathway">
    <text evidence="1 6">Pyrimidine metabolism; UMP biosynthesis via de novo pathway; UMP from orotate: step 1/2.</text>
</comment>
<evidence type="ECO:0000256" key="4">
    <source>
        <dbReference type="ARBA" id="ARBA00022679"/>
    </source>
</evidence>
<dbReference type="EMBL" id="KF900362">
    <property type="protein sequence ID" value="AIE92314.1"/>
    <property type="molecule type" value="Genomic_DNA"/>
</dbReference>
<dbReference type="GO" id="GO:0019856">
    <property type="term" value="P:pyrimidine nucleobase biosynthetic process"/>
    <property type="evidence" value="ECO:0007669"/>
    <property type="project" value="TreeGrafter"/>
</dbReference>
<dbReference type="HAMAP" id="MF_01208">
    <property type="entry name" value="PyrE"/>
    <property type="match status" value="1"/>
</dbReference>
<protein>
    <recommendedName>
        <fullName evidence="2 6">Orotate phosphoribosyltransferase</fullName>
        <shortName evidence="6">OPRT</shortName>
        <shortName evidence="6">OPRTase</shortName>
        <ecNumber evidence="2 6">2.4.2.10</ecNumber>
    </recommendedName>
</protein>
<comment type="cofactor">
    <cofactor evidence="6">
        <name>Mg(2+)</name>
        <dbReference type="ChEBI" id="CHEBI:18420"/>
    </cofactor>
</comment>
<feature type="binding site" evidence="6">
    <location>
        <position position="121"/>
    </location>
    <ligand>
        <name>orotate</name>
        <dbReference type="ChEBI" id="CHEBI:30839"/>
    </ligand>
</feature>
<dbReference type="PANTHER" id="PTHR19278">
    <property type="entry name" value="OROTATE PHOSPHORIBOSYLTRANSFERASE"/>
    <property type="match status" value="1"/>
</dbReference>
<dbReference type="EC" id="2.4.2.10" evidence="2 6"/>
<evidence type="ECO:0000256" key="6">
    <source>
        <dbReference type="HAMAP-Rule" id="MF_01208"/>
    </source>
</evidence>
<feature type="binding site" description="in other chain" evidence="6">
    <location>
        <begin position="117"/>
        <end position="125"/>
    </location>
    <ligand>
        <name>5-phospho-alpha-D-ribose 1-diphosphate</name>
        <dbReference type="ChEBI" id="CHEBI:58017"/>
        <note>ligand shared between dimeric partners</note>
    </ligand>
</feature>
<comment type="subunit">
    <text evidence="6">Homodimer.</text>
</comment>
<dbReference type="PANTHER" id="PTHR19278:SF9">
    <property type="entry name" value="URIDINE 5'-MONOPHOSPHATE SYNTHASE"/>
    <property type="match status" value="1"/>
</dbReference>
<dbReference type="NCBIfam" id="TIGR00336">
    <property type="entry name" value="pyrE"/>
    <property type="match status" value="1"/>
</dbReference>
<feature type="binding site" description="in other chain" evidence="6">
    <location>
        <position position="94"/>
    </location>
    <ligand>
        <name>5-phospho-alpha-D-ribose 1-diphosphate</name>
        <dbReference type="ChEBI" id="CHEBI:58017"/>
        <note>ligand shared between dimeric partners</note>
    </ligand>
</feature>
<evidence type="ECO:0000256" key="2">
    <source>
        <dbReference type="ARBA" id="ARBA00011971"/>
    </source>
</evidence>
<feature type="binding site" evidence="6">
    <location>
        <position position="93"/>
    </location>
    <ligand>
        <name>5-phospho-alpha-D-ribose 1-diphosphate</name>
        <dbReference type="ChEBI" id="CHEBI:58017"/>
        <note>ligand shared between dimeric partners</note>
    </ligand>
</feature>
<dbReference type="Gene3D" id="3.40.50.2020">
    <property type="match status" value="1"/>
</dbReference>
<dbReference type="GO" id="GO:0000287">
    <property type="term" value="F:magnesium ion binding"/>
    <property type="evidence" value="ECO:0007669"/>
    <property type="project" value="UniProtKB-UniRule"/>
</dbReference>
<evidence type="ECO:0000256" key="1">
    <source>
        <dbReference type="ARBA" id="ARBA00004889"/>
    </source>
</evidence>
<keyword evidence="3 6" id="KW-0328">Glycosyltransferase</keyword>
<proteinExistence type="inferred from homology"/>
<comment type="catalytic activity">
    <reaction evidence="6">
        <text>orotidine 5'-phosphate + diphosphate = orotate + 5-phospho-alpha-D-ribose 1-diphosphate</text>
        <dbReference type="Rhea" id="RHEA:10380"/>
        <dbReference type="ChEBI" id="CHEBI:30839"/>
        <dbReference type="ChEBI" id="CHEBI:33019"/>
        <dbReference type="ChEBI" id="CHEBI:57538"/>
        <dbReference type="ChEBI" id="CHEBI:58017"/>
        <dbReference type="EC" id="2.4.2.10"/>
    </reaction>
</comment>
<evidence type="ECO:0000259" key="7">
    <source>
        <dbReference type="Pfam" id="PF00156"/>
    </source>
</evidence>
<dbReference type="Pfam" id="PF00156">
    <property type="entry name" value="Pribosyltran"/>
    <property type="match status" value="1"/>
</dbReference>
<evidence type="ECO:0000313" key="8">
    <source>
        <dbReference type="EMBL" id="AIE92314.1"/>
    </source>
</evidence>
<dbReference type="InterPro" id="IPR004467">
    <property type="entry name" value="Or_phspho_trans_dom"/>
</dbReference>
<name>A0A075FLP4_9EURY</name>
<comment type="similarity">
    <text evidence="6">Belongs to the purine/pyrimidine phosphoribosyltransferase family. PyrE subfamily.</text>
</comment>
<dbReference type="InterPro" id="IPR000836">
    <property type="entry name" value="PRTase_dom"/>
</dbReference>
<dbReference type="SUPFAM" id="SSF53271">
    <property type="entry name" value="PRTase-like"/>
    <property type="match status" value="1"/>
</dbReference>
<dbReference type="UniPathway" id="UPA00070">
    <property type="reaction ID" value="UER00119"/>
</dbReference>
<comment type="function">
    <text evidence="6">Catalyzes the transfer of a ribosyl phosphate group from 5-phosphoribose 1-diphosphate to orotate, leading to the formation of orotidine monophosphate (OMP).</text>
</comment>
<reference evidence="8" key="1">
    <citation type="journal article" date="2014" name="Genome Biol. Evol.">
        <title>Pangenome evidence for extensive interdomain horizontal transfer affecting lineage core and shell genes in uncultured planktonic thaumarchaeota and euryarchaeota.</title>
        <authorList>
            <person name="Deschamps P."/>
            <person name="Zivanovic Y."/>
            <person name="Moreira D."/>
            <person name="Rodriguez-Valera F."/>
            <person name="Lopez-Garcia P."/>
        </authorList>
    </citation>
    <scope>NUCLEOTIDE SEQUENCE</scope>
</reference>
<feature type="binding site" evidence="6">
    <location>
        <position position="97"/>
    </location>
    <ligand>
        <name>5-phospho-alpha-D-ribose 1-diphosphate</name>
        <dbReference type="ChEBI" id="CHEBI:58017"/>
        <note>ligand shared between dimeric partners</note>
    </ligand>
</feature>
<evidence type="ECO:0000256" key="3">
    <source>
        <dbReference type="ARBA" id="ARBA00022676"/>
    </source>
</evidence>
<dbReference type="GO" id="GO:0004588">
    <property type="term" value="F:orotate phosphoribosyltransferase activity"/>
    <property type="evidence" value="ECO:0007669"/>
    <property type="project" value="UniProtKB-UniRule"/>
</dbReference>